<gene>
    <name evidence="2" type="ORF">CRN84_01360</name>
    <name evidence="3" type="ORF">NCTC12282_00749</name>
</gene>
<dbReference type="EMBL" id="CAADJA010000002">
    <property type="protein sequence ID" value="VFS45862.1"/>
    <property type="molecule type" value="Genomic_DNA"/>
</dbReference>
<evidence type="ECO:0000313" key="5">
    <source>
        <dbReference type="Proteomes" id="UP000373449"/>
    </source>
</evidence>
<reference evidence="2" key="2">
    <citation type="submission" date="2017-09" db="EMBL/GenBank/DDBJ databases">
        <title>FDA dAtabase for Regulatory Grade micrObial Sequences (FDA-ARGOS): Supporting development and validation of Infectious Disease Dx tests.</title>
        <authorList>
            <person name="Minogue T."/>
            <person name="Wolcott M."/>
            <person name="Wasieloski L."/>
            <person name="Aguilar W."/>
            <person name="Moore D."/>
            <person name="Tallon L.J."/>
            <person name="Sadzewicz L."/>
            <person name="Ott S."/>
            <person name="Zhao X."/>
            <person name="Nagaraj S."/>
            <person name="Vavikolanu K."/>
            <person name="Aluvathingal J."/>
            <person name="Nadendla S."/>
            <person name="Sichtig H."/>
        </authorList>
    </citation>
    <scope>NUCLEOTIDE SEQUENCE</scope>
    <source>
        <strain evidence="2">FDAARGOS_387</strain>
    </source>
</reference>
<dbReference type="Proteomes" id="UP000224974">
    <property type="component" value="Unassembled WGS sequence"/>
</dbReference>
<dbReference type="EMBL" id="PDDX01000001">
    <property type="protein sequence ID" value="PHI28084.1"/>
    <property type="molecule type" value="Genomic_DNA"/>
</dbReference>
<dbReference type="RefSeq" id="WP_029093287.1">
    <property type="nucleotide sequence ID" value="NZ_BRLG01000004.1"/>
</dbReference>
<evidence type="ECO:0000313" key="3">
    <source>
        <dbReference type="EMBL" id="VFS45862.1"/>
    </source>
</evidence>
<evidence type="ECO:0000313" key="2">
    <source>
        <dbReference type="EMBL" id="PHI28084.1"/>
    </source>
</evidence>
<feature type="chain" id="PRO_5036315794" evidence="1">
    <location>
        <begin position="23"/>
        <end position="140"/>
    </location>
</feature>
<reference evidence="3 5" key="3">
    <citation type="submission" date="2019-03" db="EMBL/GenBank/DDBJ databases">
        <authorList>
            <consortium name="Pathogen Informatics"/>
        </authorList>
    </citation>
    <scope>NUCLEOTIDE SEQUENCE [LARGE SCALE GENOMIC DNA]</scope>
    <source>
        <strain evidence="3 5">NCTC12282</strain>
    </source>
</reference>
<keyword evidence="4" id="KW-1185">Reference proteome</keyword>
<evidence type="ECO:0000313" key="4">
    <source>
        <dbReference type="Proteomes" id="UP000224974"/>
    </source>
</evidence>
<evidence type="ECO:0000256" key="1">
    <source>
        <dbReference type="SAM" id="SignalP"/>
    </source>
</evidence>
<name>A0A2C6DH54_9GAMM</name>
<sequence>MKSFNVIFIAIFTLIASLNVAAAGKSLTLSGEYTYYTDEMSLEMMGQNICMFPDANTAKLVPRPKGDARDVWFCFTDFEQARVALDIPEAAPEKGCGFKANITAEVKDYSVNQAENDDFDVATLVKVISHEKPVVIECQP</sequence>
<dbReference type="OrthoDB" id="8703735at2"/>
<keyword evidence="1" id="KW-0732">Signal</keyword>
<reference evidence="4" key="1">
    <citation type="submission" date="2017-09" db="EMBL/GenBank/DDBJ databases">
        <title>FDA dAtabase for Regulatory Grade micrObial Sequences (FDA-ARGOS): Supporting development and validation of Infectious Disease Dx tests.</title>
        <authorList>
            <person name="Minogue T."/>
            <person name="Wolcott M."/>
            <person name="Wasieloski L."/>
            <person name="Aguilar W."/>
            <person name="Moore D."/>
            <person name="Tallon L."/>
            <person name="Sadzewicz L."/>
            <person name="Ott S."/>
            <person name="Zhao X."/>
            <person name="Nagaraj S."/>
            <person name="Vavikolanu K."/>
            <person name="Aluvathingal J."/>
            <person name="Nadendla S."/>
            <person name="Sichtig H."/>
        </authorList>
    </citation>
    <scope>NUCLEOTIDE SEQUENCE [LARGE SCALE GENOMIC DNA]</scope>
    <source>
        <strain evidence="4">FDAARGOS_387</strain>
    </source>
</reference>
<dbReference type="Proteomes" id="UP000373449">
    <property type="component" value="Unassembled WGS sequence"/>
</dbReference>
<proteinExistence type="predicted"/>
<protein>
    <submittedName>
        <fullName evidence="2">Uncharacterized protein</fullName>
    </submittedName>
</protein>
<organism evidence="2 4">
    <name type="scientific">Budvicia aquatica</name>
    <dbReference type="NCBI Taxonomy" id="82979"/>
    <lineage>
        <taxon>Bacteria</taxon>
        <taxon>Pseudomonadati</taxon>
        <taxon>Pseudomonadota</taxon>
        <taxon>Gammaproteobacteria</taxon>
        <taxon>Enterobacterales</taxon>
        <taxon>Budviciaceae</taxon>
        <taxon>Budvicia</taxon>
    </lineage>
</organism>
<feature type="signal peptide" evidence="1">
    <location>
        <begin position="1"/>
        <end position="22"/>
    </location>
</feature>
<dbReference type="AlphaFoldDB" id="A0A2C6DH54"/>
<accession>A0A2C6DH54</accession>